<dbReference type="Proteomes" id="UP000243515">
    <property type="component" value="Unassembled WGS sequence"/>
</dbReference>
<sequence>MTAADPVMSVFGWNTDSPTPGGAPSNPPGGSPSFQVSQLRWLPSVLSRQNNLPPGPGAVAPPVTSTLRPPASISNVVDSPPADTPGTTGGHNSDSRPSTRDATAVEPDEETEYPPSPHASHRPPPGADLETPTSVTVAGLLQRLEDPDNQRNHGKRLTTKEEVSLFEICNRHADTFGERNKLCEWWKNVTTEFIQEQGHPYSWHSVRRKVEVVTKQRIKFLADQKEKGGRDLSNQQWSAAVDAWIPTWERFEEAETKRIETRDARRGRKRKDRSWEYAKPWENTAETWRTSSSPTSRAAPPPPTTATTTTSTTTAAAAATATATAAVAAAAAIKQSSSSSSSTVRLPAGFDSIFPSQTPHTPTPWAGGMRNAAPSQARGGYASTSSRHQHLSSSSPAAAAAAAALPESSVTTAVLEMLSKLNQRLDDVAASPQGRTSPLVAALAAGGDNQSALSGTQSTAENGHATTHVPGIAPAMNKIKDELRTELRDEFRREIQRLEERIESLQRNMILELLRQGPS</sequence>
<dbReference type="AlphaFoldDB" id="A0A232LSU6"/>
<feature type="region of interest" description="Disordered" evidence="2">
    <location>
        <begin position="1"/>
        <end position="132"/>
    </location>
</feature>
<keyword evidence="4" id="KW-1185">Reference proteome</keyword>
<evidence type="ECO:0000256" key="1">
    <source>
        <dbReference type="SAM" id="Coils"/>
    </source>
</evidence>
<proteinExistence type="predicted"/>
<gene>
    <name evidence="3" type="ORF">Egran_05348</name>
</gene>
<feature type="compositionally biased region" description="Pro residues" evidence="2">
    <location>
        <begin position="114"/>
        <end position="126"/>
    </location>
</feature>
<feature type="compositionally biased region" description="Polar residues" evidence="2">
    <location>
        <begin position="450"/>
        <end position="465"/>
    </location>
</feature>
<evidence type="ECO:0000313" key="4">
    <source>
        <dbReference type="Proteomes" id="UP000243515"/>
    </source>
</evidence>
<evidence type="ECO:0000313" key="3">
    <source>
        <dbReference type="EMBL" id="OXV06887.1"/>
    </source>
</evidence>
<feature type="region of interest" description="Disordered" evidence="2">
    <location>
        <begin position="351"/>
        <end position="395"/>
    </location>
</feature>
<feature type="compositionally biased region" description="Low complexity" evidence="2">
    <location>
        <begin position="383"/>
        <end position="395"/>
    </location>
</feature>
<dbReference type="OrthoDB" id="4498420at2759"/>
<accession>A0A232LSU6</accession>
<feature type="region of interest" description="Disordered" evidence="2">
    <location>
        <begin position="450"/>
        <end position="470"/>
    </location>
</feature>
<evidence type="ECO:0008006" key="5">
    <source>
        <dbReference type="Google" id="ProtNLM"/>
    </source>
</evidence>
<name>A0A232LSU6_9EURO</name>
<organism evidence="3 4">
    <name type="scientific">Elaphomyces granulatus</name>
    <dbReference type="NCBI Taxonomy" id="519963"/>
    <lineage>
        <taxon>Eukaryota</taxon>
        <taxon>Fungi</taxon>
        <taxon>Dikarya</taxon>
        <taxon>Ascomycota</taxon>
        <taxon>Pezizomycotina</taxon>
        <taxon>Eurotiomycetes</taxon>
        <taxon>Eurotiomycetidae</taxon>
        <taxon>Eurotiales</taxon>
        <taxon>Elaphomycetaceae</taxon>
        <taxon>Elaphomyces</taxon>
    </lineage>
</organism>
<reference evidence="3 4" key="1">
    <citation type="journal article" date="2015" name="Environ. Microbiol.">
        <title>Metagenome sequence of Elaphomyces granulatus from sporocarp tissue reveals Ascomycota ectomycorrhizal fingerprints of genome expansion and a Proteobacteria-rich microbiome.</title>
        <authorList>
            <person name="Quandt C.A."/>
            <person name="Kohler A."/>
            <person name="Hesse C.N."/>
            <person name="Sharpton T.J."/>
            <person name="Martin F."/>
            <person name="Spatafora J.W."/>
        </authorList>
    </citation>
    <scope>NUCLEOTIDE SEQUENCE [LARGE SCALE GENOMIC DNA]</scope>
    <source>
        <strain evidence="3 4">OSC145934</strain>
    </source>
</reference>
<feature type="compositionally biased region" description="Polar residues" evidence="2">
    <location>
        <begin position="64"/>
        <end position="77"/>
    </location>
</feature>
<feature type="coiled-coil region" evidence="1">
    <location>
        <begin position="488"/>
        <end position="515"/>
    </location>
</feature>
<protein>
    <recommendedName>
        <fullName evidence="5">Sex determining protein</fullName>
    </recommendedName>
</protein>
<keyword evidence="1" id="KW-0175">Coiled coil</keyword>
<evidence type="ECO:0000256" key="2">
    <source>
        <dbReference type="SAM" id="MobiDB-lite"/>
    </source>
</evidence>
<comment type="caution">
    <text evidence="3">The sequence shown here is derived from an EMBL/GenBank/DDBJ whole genome shotgun (WGS) entry which is preliminary data.</text>
</comment>
<feature type="region of interest" description="Disordered" evidence="2">
    <location>
        <begin position="285"/>
        <end position="313"/>
    </location>
</feature>
<dbReference type="EMBL" id="NPHW01005322">
    <property type="protein sequence ID" value="OXV06887.1"/>
    <property type="molecule type" value="Genomic_DNA"/>
</dbReference>